<name>A0A540KU14_MALBA</name>
<evidence type="ECO:0000256" key="1">
    <source>
        <dbReference type="SAM" id="SignalP"/>
    </source>
</evidence>
<protein>
    <submittedName>
        <fullName evidence="2">Uncharacterized protein</fullName>
    </submittedName>
</protein>
<reference evidence="2 3" key="1">
    <citation type="journal article" date="2019" name="G3 (Bethesda)">
        <title>Sequencing of a Wild Apple (Malus baccata) Genome Unravels the Differences Between Cultivated and Wild Apple Species Regarding Disease Resistance and Cold Tolerance.</title>
        <authorList>
            <person name="Chen X."/>
        </authorList>
    </citation>
    <scope>NUCLEOTIDE SEQUENCE [LARGE SCALE GENOMIC DNA]</scope>
    <source>
        <strain evidence="3">cv. Shandingzi</strain>
        <tissue evidence="2">Leaves</tissue>
    </source>
</reference>
<evidence type="ECO:0000313" key="3">
    <source>
        <dbReference type="Proteomes" id="UP000315295"/>
    </source>
</evidence>
<dbReference type="Proteomes" id="UP000315295">
    <property type="component" value="Unassembled WGS sequence"/>
</dbReference>
<feature type="chain" id="PRO_5021698460" evidence="1">
    <location>
        <begin position="20"/>
        <end position="52"/>
    </location>
</feature>
<keyword evidence="1" id="KW-0732">Signal</keyword>
<gene>
    <name evidence="2" type="ORF">C1H46_036767</name>
</gene>
<organism evidence="2 3">
    <name type="scientific">Malus baccata</name>
    <name type="common">Siberian crab apple</name>
    <name type="synonym">Pyrus baccata</name>
    <dbReference type="NCBI Taxonomy" id="106549"/>
    <lineage>
        <taxon>Eukaryota</taxon>
        <taxon>Viridiplantae</taxon>
        <taxon>Streptophyta</taxon>
        <taxon>Embryophyta</taxon>
        <taxon>Tracheophyta</taxon>
        <taxon>Spermatophyta</taxon>
        <taxon>Magnoliopsida</taxon>
        <taxon>eudicotyledons</taxon>
        <taxon>Gunneridae</taxon>
        <taxon>Pentapetalae</taxon>
        <taxon>rosids</taxon>
        <taxon>fabids</taxon>
        <taxon>Rosales</taxon>
        <taxon>Rosaceae</taxon>
        <taxon>Amygdaloideae</taxon>
        <taxon>Maleae</taxon>
        <taxon>Malus</taxon>
    </lineage>
</organism>
<dbReference type="AlphaFoldDB" id="A0A540KU14"/>
<proteinExistence type="predicted"/>
<keyword evidence="3" id="KW-1185">Reference proteome</keyword>
<comment type="caution">
    <text evidence="2">The sequence shown here is derived from an EMBL/GenBank/DDBJ whole genome shotgun (WGS) entry which is preliminary data.</text>
</comment>
<sequence>MSLSLSIFLFLSLSRDSFSRFSLTQFSLSDTQTLIVFFIQCTVHRFSPKQAW</sequence>
<accession>A0A540KU14</accession>
<evidence type="ECO:0000313" key="2">
    <source>
        <dbReference type="EMBL" id="TQD77706.1"/>
    </source>
</evidence>
<dbReference type="EMBL" id="VIEB01000947">
    <property type="protein sequence ID" value="TQD77706.1"/>
    <property type="molecule type" value="Genomic_DNA"/>
</dbReference>
<feature type="signal peptide" evidence="1">
    <location>
        <begin position="1"/>
        <end position="19"/>
    </location>
</feature>